<proteinExistence type="predicted"/>
<dbReference type="Proteomes" id="UP001349343">
    <property type="component" value="Segment"/>
</dbReference>
<protein>
    <submittedName>
        <fullName evidence="1">Uncharacterized protein</fullName>
    </submittedName>
</protein>
<evidence type="ECO:0000313" key="2">
    <source>
        <dbReference type="Proteomes" id="UP001349343"/>
    </source>
</evidence>
<name>A0ABZ0Z1V8_9CAUD</name>
<evidence type="ECO:0000313" key="1">
    <source>
        <dbReference type="EMBL" id="WQJ53180.1"/>
    </source>
</evidence>
<dbReference type="EMBL" id="OR769222">
    <property type="protein sequence ID" value="WQJ53180.1"/>
    <property type="molecule type" value="Genomic_DNA"/>
</dbReference>
<organism evidence="1 2">
    <name type="scientific">phage Lak_Megaphage_RVC_JS4_GC31</name>
    <dbReference type="NCBI Taxonomy" id="3109228"/>
    <lineage>
        <taxon>Viruses</taxon>
        <taxon>Duplodnaviria</taxon>
        <taxon>Heunggongvirae</taxon>
        <taxon>Uroviricota</taxon>
        <taxon>Caudoviricetes</taxon>
        <taxon>Caudoviricetes code 15 clade</taxon>
    </lineage>
</organism>
<sequence length="111" mass="12344">MRSNFTAVLKKKAIANVPAFSNIKPNRIKVVSNSPKYPNSVTMPMDVYCDVDTDGYVFYNSATGDAYAMTAVEVSAALSSMINNKKCWKPNTKDDSELLRLTFDSLVEHKI</sequence>
<keyword evidence="2" id="KW-1185">Reference proteome</keyword>
<accession>A0ABZ0Z1V8</accession>
<reference evidence="1 2" key="1">
    <citation type="submission" date="2023-11" db="EMBL/GenBank/DDBJ databases">
        <authorList>
            <person name="Cook R."/>
            <person name="Crisci M."/>
            <person name="Pye H."/>
            <person name="Adriaenssens E."/>
            <person name="Santini J."/>
        </authorList>
    </citation>
    <scope>NUCLEOTIDE SEQUENCE [LARGE SCALE GENOMIC DNA]</scope>
    <source>
        <strain evidence="1">Lak_Megaphage_RVC_JS4_GC31</strain>
    </source>
</reference>